<dbReference type="AlphaFoldDB" id="A0A183J844"/>
<keyword evidence="3" id="KW-1185">Reference proteome</keyword>
<dbReference type="WBParaSite" id="SBAD_0001244301-mRNA-1">
    <property type="protein sequence ID" value="SBAD_0001244301-mRNA-1"/>
    <property type="gene ID" value="SBAD_0001244301"/>
</dbReference>
<dbReference type="GO" id="GO:0000165">
    <property type="term" value="P:MAPK cascade"/>
    <property type="evidence" value="ECO:0007669"/>
    <property type="project" value="InterPro"/>
</dbReference>
<evidence type="ECO:0000259" key="1">
    <source>
        <dbReference type="Pfam" id="PF19431"/>
    </source>
</evidence>
<feature type="domain" description="Mitogen-activated protein kinase kinase kinase N-terminal" evidence="1">
    <location>
        <begin position="16"/>
        <end position="128"/>
    </location>
</feature>
<reference evidence="4" key="1">
    <citation type="submission" date="2016-06" db="UniProtKB">
        <authorList>
            <consortium name="WormBaseParasite"/>
        </authorList>
    </citation>
    <scope>IDENTIFICATION</scope>
</reference>
<dbReference type="OrthoDB" id="1043025at2759"/>
<reference evidence="2 3" key="2">
    <citation type="submission" date="2018-11" db="EMBL/GenBank/DDBJ databases">
        <authorList>
            <consortium name="Pathogen Informatics"/>
        </authorList>
    </citation>
    <scope>NUCLEOTIDE SEQUENCE [LARGE SCALE GENOMIC DNA]</scope>
</reference>
<sequence length="147" mass="16690">MENVLRCKTALIDLDDSEKTTYRDTLMQAYNFVFEYHRGLSKLMTGALKREFAVALKGLAHQWINFVLNVCEPGHCCRPRWANDGLNFLAFSVSPKYSIHLTSLEYQELKDVINRCIVHVIGTRTPIAVVPRIHSWDCNLSCSGSVG</sequence>
<dbReference type="EMBL" id="UZAM01016844">
    <property type="protein sequence ID" value="VDP44987.1"/>
    <property type="molecule type" value="Genomic_DNA"/>
</dbReference>
<proteinExistence type="predicted"/>
<name>A0A183J844_9BILA</name>
<protein>
    <submittedName>
        <fullName evidence="4">MEKK4_N domain-containing protein</fullName>
    </submittedName>
</protein>
<gene>
    <name evidence="2" type="ORF">SBAD_LOCUS12042</name>
</gene>
<organism evidence="4">
    <name type="scientific">Soboliphyme baturini</name>
    <dbReference type="NCBI Taxonomy" id="241478"/>
    <lineage>
        <taxon>Eukaryota</taxon>
        <taxon>Metazoa</taxon>
        <taxon>Ecdysozoa</taxon>
        <taxon>Nematoda</taxon>
        <taxon>Enoplea</taxon>
        <taxon>Dorylaimia</taxon>
        <taxon>Dioctophymatida</taxon>
        <taxon>Dioctophymatoidea</taxon>
        <taxon>Soboliphymatidae</taxon>
        <taxon>Soboliphyme</taxon>
    </lineage>
</organism>
<evidence type="ECO:0000313" key="2">
    <source>
        <dbReference type="EMBL" id="VDP44987.1"/>
    </source>
</evidence>
<dbReference type="Proteomes" id="UP000270296">
    <property type="component" value="Unassembled WGS sequence"/>
</dbReference>
<dbReference type="Pfam" id="PF19431">
    <property type="entry name" value="MEKK4_N"/>
    <property type="match status" value="1"/>
</dbReference>
<evidence type="ECO:0000313" key="4">
    <source>
        <dbReference type="WBParaSite" id="SBAD_0001244301-mRNA-1"/>
    </source>
</evidence>
<accession>A0A183J844</accession>
<dbReference type="InterPro" id="IPR045801">
    <property type="entry name" value="MEKK4_N"/>
</dbReference>
<evidence type="ECO:0000313" key="3">
    <source>
        <dbReference type="Proteomes" id="UP000270296"/>
    </source>
</evidence>